<dbReference type="SUPFAM" id="SSF54001">
    <property type="entry name" value="Cysteine proteinases"/>
    <property type="match status" value="1"/>
</dbReference>
<dbReference type="EMBL" id="CP003642">
    <property type="protein sequence ID" value="AFZ23559.1"/>
    <property type="molecule type" value="Genomic_DNA"/>
</dbReference>
<dbReference type="GO" id="GO:0006508">
    <property type="term" value="P:proteolysis"/>
    <property type="evidence" value="ECO:0007669"/>
    <property type="project" value="UniProtKB-KW"/>
</dbReference>
<dbReference type="GO" id="GO:0004198">
    <property type="term" value="F:calcium-dependent cysteine-type endopeptidase activity"/>
    <property type="evidence" value="ECO:0007669"/>
    <property type="project" value="InterPro"/>
</dbReference>
<dbReference type="InterPro" id="IPR001300">
    <property type="entry name" value="Peptidase_C2_calpain_cat"/>
</dbReference>
<dbReference type="Pfam" id="PF00648">
    <property type="entry name" value="Peptidase_C2"/>
    <property type="match status" value="1"/>
</dbReference>
<dbReference type="Gene3D" id="3.90.70.10">
    <property type="entry name" value="Cysteine proteinases"/>
    <property type="match status" value="1"/>
</dbReference>
<feature type="domain" description="Calpain catalytic" evidence="2">
    <location>
        <begin position="158"/>
        <end position="248"/>
    </location>
</feature>
<dbReference type="STRING" id="56107.Cylst_1266"/>
<evidence type="ECO:0000313" key="4">
    <source>
        <dbReference type="Proteomes" id="UP000010475"/>
    </source>
</evidence>
<dbReference type="InterPro" id="IPR038765">
    <property type="entry name" value="Papain-like_cys_pep_sf"/>
</dbReference>
<dbReference type="PROSITE" id="PS50203">
    <property type="entry name" value="CALPAIN_CAT"/>
    <property type="match status" value="1"/>
</dbReference>
<keyword evidence="3" id="KW-0645">Protease</keyword>
<sequence>MSLPWDVDTVVKYNQVKSSKTPDNYSSLKLLMEIFKNDQNKVDQWITFVKGVKGNELKQKFINQGNDQESIDPKYDYDSRGNSNIITLQDIEKLFKDQAFKDDIMEWLRSQKLFPGDLGTAIYSQIQLDTFKKIKVALISGQVVAAGSYTYISEQTGTEEKTPDKVAGGHAYAVLAVRTTNSQNPEDSKAGKFHWVKLSNPQKSYFQKYDFRTGKFEVLKDKSNDSAQFWLELSDFTKNFSRLDIGSF</sequence>
<dbReference type="AlphaFoldDB" id="K9WUU1"/>
<accession>K9WUU1</accession>
<reference evidence="3 4" key="1">
    <citation type="submission" date="2012-06" db="EMBL/GenBank/DDBJ databases">
        <title>Finished chromosome of genome of Cylindrospermum stagnale PCC 7417.</title>
        <authorList>
            <consortium name="US DOE Joint Genome Institute"/>
            <person name="Gugger M."/>
            <person name="Coursin T."/>
            <person name="Rippka R."/>
            <person name="Tandeau De Marsac N."/>
            <person name="Huntemann M."/>
            <person name="Wei C.-L."/>
            <person name="Han J."/>
            <person name="Detter J.C."/>
            <person name="Han C."/>
            <person name="Tapia R."/>
            <person name="Chen A."/>
            <person name="Kyrpides N."/>
            <person name="Mavromatis K."/>
            <person name="Markowitz V."/>
            <person name="Szeto E."/>
            <person name="Ivanova N."/>
            <person name="Pagani I."/>
            <person name="Pati A."/>
            <person name="Goodwin L."/>
            <person name="Nordberg H.P."/>
            <person name="Cantor M.N."/>
            <person name="Hua S.X."/>
            <person name="Woyke T."/>
            <person name="Kerfeld C.A."/>
        </authorList>
    </citation>
    <scope>NUCLEOTIDE SEQUENCE [LARGE SCALE GENOMIC DNA]</scope>
    <source>
        <strain evidence="3 4">PCC 7417</strain>
    </source>
</reference>
<name>K9WUU1_9NOST</name>
<gene>
    <name evidence="3" type="ORF">Cylst_1266</name>
</gene>
<dbReference type="Proteomes" id="UP000010475">
    <property type="component" value="Chromosome"/>
</dbReference>
<dbReference type="KEGG" id="csg:Cylst_1266"/>
<keyword evidence="4" id="KW-1185">Reference proteome</keyword>
<evidence type="ECO:0000313" key="3">
    <source>
        <dbReference type="EMBL" id="AFZ23559.1"/>
    </source>
</evidence>
<keyword evidence="3" id="KW-0378">Hydrolase</keyword>
<organism evidence="3 4">
    <name type="scientific">Cylindrospermum stagnale PCC 7417</name>
    <dbReference type="NCBI Taxonomy" id="56107"/>
    <lineage>
        <taxon>Bacteria</taxon>
        <taxon>Bacillati</taxon>
        <taxon>Cyanobacteriota</taxon>
        <taxon>Cyanophyceae</taxon>
        <taxon>Nostocales</taxon>
        <taxon>Nostocaceae</taxon>
        <taxon>Cylindrospermum</taxon>
    </lineage>
</organism>
<evidence type="ECO:0000256" key="1">
    <source>
        <dbReference type="PROSITE-ProRule" id="PRU00239"/>
    </source>
</evidence>
<evidence type="ECO:0000259" key="2">
    <source>
        <dbReference type="PROSITE" id="PS50203"/>
    </source>
</evidence>
<proteinExistence type="predicted"/>
<comment type="caution">
    <text evidence="1">Lacks conserved residue(s) required for the propagation of feature annotation.</text>
</comment>
<dbReference type="HOGENOM" id="CLU_1118723_0_0_3"/>
<protein>
    <submittedName>
        <fullName evidence="3">Calpain family cysteine protease</fullName>
    </submittedName>
</protein>